<gene>
    <name evidence="10" type="ORF">SAMN05660657_04796</name>
</gene>
<dbReference type="GO" id="GO:0055085">
    <property type="term" value="P:transmembrane transport"/>
    <property type="evidence" value="ECO:0007669"/>
    <property type="project" value="InterPro"/>
</dbReference>
<evidence type="ECO:0000256" key="7">
    <source>
        <dbReference type="RuleBase" id="RU363032"/>
    </source>
</evidence>
<keyword evidence="6 7" id="KW-0472">Membrane</keyword>
<evidence type="ECO:0000256" key="6">
    <source>
        <dbReference type="ARBA" id="ARBA00023136"/>
    </source>
</evidence>
<evidence type="ECO:0000256" key="4">
    <source>
        <dbReference type="ARBA" id="ARBA00022692"/>
    </source>
</evidence>
<feature type="transmembrane region" description="Helical" evidence="7">
    <location>
        <begin position="240"/>
        <end position="257"/>
    </location>
</feature>
<dbReference type="GO" id="GO:0005886">
    <property type="term" value="C:plasma membrane"/>
    <property type="evidence" value="ECO:0007669"/>
    <property type="project" value="UniProtKB-SubCell"/>
</dbReference>
<evidence type="ECO:0000256" key="1">
    <source>
        <dbReference type="ARBA" id="ARBA00004651"/>
    </source>
</evidence>
<keyword evidence="2 7" id="KW-0813">Transport</keyword>
<feature type="transmembrane region" description="Helical" evidence="7">
    <location>
        <begin position="134"/>
        <end position="155"/>
    </location>
</feature>
<feature type="transmembrane region" description="Helical" evidence="7">
    <location>
        <begin position="185"/>
        <end position="206"/>
    </location>
</feature>
<feature type="transmembrane region" description="Helical" evidence="7">
    <location>
        <begin position="298"/>
        <end position="317"/>
    </location>
</feature>
<feature type="domain" description="ABC transmembrane type-1" evidence="9">
    <location>
        <begin position="97"/>
        <end position="316"/>
    </location>
</feature>
<name>A0A1I7CR73_9ACTN</name>
<dbReference type="PROSITE" id="PS50928">
    <property type="entry name" value="ABC_TM1"/>
    <property type="match status" value="1"/>
</dbReference>
<keyword evidence="5 7" id="KW-1133">Transmembrane helix</keyword>
<evidence type="ECO:0000256" key="5">
    <source>
        <dbReference type="ARBA" id="ARBA00022989"/>
    </source>
</evidence>
<dbReference type="AlphaFoldDB" id="A0A1I7CR73"/>
<dbReference type="InterPro" id="IPR051393">
    <property type="entry name" value="ABC_transporter_permease"/>
</dbReference>
<keyword evidence="3" id="KW-1003">Cell membrane</keyword>
<dbReference type="Proteomes" id="UP000199546">
    <property type="component" value="Unassembled WGS sequence"/>
</dbReference>
<evidence type="ECO:0000256" key="3">
    <source>
        <dbReference type="ARBA" id="ARBA00022475"/>
    </source>
</evidence>
<dbReference type="SUPFAM" id="SSF161098">
    <property type="entry name" value="MetI-like"/>
    <property type="match status" value="1"/>
</dbReference>
<feature type="compositionally biased region" description="Pro residues" evidence="8">
    <location>
        <begin position="15"/>
        <end position="25"/>
    </location>
</feature>
<dbReference type="EMBL" id="FPBA01000025">
    <property type="protein sequence ID" value="SFU01961.1"/>
    <property type="molecule type" value="Genomic_DNA"/>
</dbReference>
<sequence length="326" mass="36014">MTIASDDPRVAAAAAPPPAPPPGPPVRRRRRLTRNRWGYAYVAPFFVLFACFSLYPFLYTAWISLHEVRLSDIDGAEFVGLGNYTALLQNEFFWNAARNTLTIGVLSTVPQLAMALGLAHLLNYKLRGRTFYRVAMLMPYATSIAAATLVFAQLFGHDYGLINTLLEAVGFDRVDWESGTWTSQFAISVIVTWRWTGYNALIYLAAMQAIPGDLYEAATLDGASRWQQFLHVTIPALKPTILFTIVVSTIGAVQLFGEPLLFSGNGMTSGGVSNQYQTLGLLMYDQGWTNFHLGQAAATAWAMFLIILVVVGGYALLARRRARAER</sequence>
<proteinExistence type="inferred from homology"/>
<evidence type="ECO:0000256" key="2">
    <source>
        <dbReference type="ARBA" id="ARBA00022448"/>
    </source>
</evidence>
<reference evidence="11" key="1">
    <citation type="submission" date="2016-10" db="EMBL/GenBank/DDBJ databases">
        <authorList>
            <person name="Varghese N."/>
            <person name="Submissions S."/>
        </authorList>
    </citation>
    <scope>NUCLEOTIDE SEQUENCE [LARGE SCALE GENOMIC DNA]</scope>
    <source>
        <strain evidence="11">DSM 46136</strain>
    </source>
</reference>
<dbReference type="STRING" id="1296565.SAMN05660657_04796"/>
<feature type="transmembrane region" description="Helical" evidence="7">
    <location>
        <begin position="101"/>
        <end position="122"/>
    </location>
</feature>
<evidence type="ECO:0000313" key="11">
    <source>
        <dbReference type="Proteomes" id="UP000199546"/>
    </source>
</evidence>
<comment type="similarity">
    <text evidence="7">Belongs to the binding-protein-dependent transport system permease family.</text>
</comment>
<dbReference type="CDD" id="cd06261">
    <property type="entry name" value="TM_PBP2"/>
    <property type="match status" value="1"/>
</dbReference>
<comment type="subcellular location">
    <subcellularLocation>
        <location evidence="1 7">Cell membrane</location>
        <topology evidence="1 7">Multi-pass membrane protein</topology>
    </subcellularLocation>
</comment>
<dbReference type="Gene3D" id="1.10.3720.10">
    <property type="entry name" value="MetI-like"/>
    <property type="match status" value="1"/>
</dbReference>
<feature type="transmembrane region" description="Helical" evidence="7">
    <location>
        <begin position="37"/>
        <end position="58"/>
    </location>
</feature>
<dbReference type="RefSeq" id="WP_093583534.1">
    <property type="nucleotide sequence ID" value="NZ_FPBA01000025.1"/>
</dbReference>
<dbReference type="Pfam" id="PF00528">
    <property type="entry name" value="BPD_transp_1"/>
    <property type="match status" value="1"/>
</dbReference>
<protein>
    <submittedName>
        <fullName evidence="10">Cellobiose ABC transporter membrane protein</fullName>
    </submittedName>
</protein>
<dbReference type="InterPro" id="IPR000515">
    <property type="entry name" value="MetI-like"/>
</dbReference>
<organism evidence="10 11">
    <name type="scientific">Geodermatophilus amargosae</name>
    <dbReference type="NCBI Taxonomy" id="1296565"/>
    <lineage>
        <taxon>Bacteria</taxon>
        <taxon>Bacillati</taxon>
        <taxon>Actinomycetota</taxon>
        <taxon>Actinomycetes</taxon>
        <taxon>Geodermatophilales</taxon>
        <taxon>Geodermatophilaceae</taxon>
        <taxon>Geodermatophilus</taxon>
    </lineage>
</organism>
<feature type="region of interest" description="Disordered" evidence="8">
    <location>
        <begin position="1"/>
        <end position="29"/>
    </location>
</feature>
<dbReference type="OrthoDB" id="4319190at2"/>
<dbReference type="InterPro" id="IPR035906">
    <property type="entry name" value="MetI-like_sf"/>
</dbReference>
<dbReference type="PANTHER" id="PTHR30193">
    <property type="entry name" value="ABC TRANSPORTER PERMEASE PROTEIN"/>
    <property type="match status" value="1"/>
</dbReference>
<evidence type="ECO:0000313" key="10">
    <source>
        <dbReference type="EMBL" id="SFU01961.1"/>
    </source>
</evidence>
<accession>A0A1I7CR73</accession>
<evidence type="ECO:0000259" key="9">
    <source>
        <dbReference type="PROSITE" id="PS50928"/>
    </source>
</evidence>
<keyword evidence="11" id="KW-1185">Reference proteome</keyword>
<dbReference type="PANTHER" id="PTHR30193:SF37">
    <property type="entry name" value="INNER MEMBRANE ABC TRANSPORTER PERMEASE PROTEIN YCJO"/>
    <property type="match status" value="1"/>
</dbReference>
<keyword evidence="4 7" id="KW-0812">Transmembrane</keyword>
<evidence type="ECO:0000256" key="8">
    <source>
        <dbReference type="SAM" id="MobiDB-lite"/>
    </source>
</evidence>